<proteinExistence type="predicted"/>
<gene>
    <name evidence="5" type="ORF">PLXY2_LOCUS8526</name>
</gene>
<dbReference type="PANTHER" id="PTHR12243">
    <property type="entry name" value="MADF DOMAIN TRANSCRIPTION FACTOR"/>
    <property type="match status" value="1"/>
</dbReference>
<comment type="subcellular location">
    <subcellularLocation>
        <location evidence="1">Nucleus</location>
    </subcellularLocation>
</comment>
<evidence type="ECO:0000256" key="2">
    <source>
        <dbReference type="SAM" id="MobiDB-lite"/>
    </source>
</evidence>
<reference evidence="5" key="1">
    <citation type="submission" date="2020-11" db="EMBL/GenBank/DDBJ databases">
        <authorList>
            <person name="Whiteford S."/>
        </authorList>
    </citation>
    <scope>NUCLEOTIDE SEQUENCE</scope>
</reference>
<dbReference type="Proteomes" id="UP000653454">
    <property type="component" value="Unassembled WGS sequence"/>
</dbReference>
<dbReference type="InterPro" id="IPR006578">
    <property type="entry name" value="MADF-dom"/>
</dbReference>
<organism evidence="5 6">
    <name type="scientific">Plutella xylostella</name>
    <name type="common">Diamondback moth</name>
    <name type="synonym">Plutella maculipennis</name>
    <dbReference type="NCBI Taxonomy" id="51655"/>
    <lineage>
        <taxon>Eukaryota</taxon>
        <taxon>Metazoa</taxon>
        <taxon>Ecdysozoa</taxon>
        <taxon>Arthropoda</taxon>
        <taxon>Hexapoda</taxon>
        <taxon>Insecta</taxon>
        <taxon>Pterygota</taxon>
        <taxon>Neoptera</taxon>
        <taxon>Endopterygota</taxon>
        <taxon>Lepidoptera</taxon>
        <taxon>Glossata</taxon>
        <taxon>Ditrysia</taxon>
        <taxon>Yponomeutoidea</taxon>
        <taxon>Plutellidae</taxon>
        <taxon>Plutella</taxon>
    </lineage>
</organism>
<feature type="region of interest" description="Disordered" evidence="2">
    <location>
        <begin position="110"/>
        <end position="147"/>
    </location>
</feature>
<dbReference type="GO" id="GO:0006357">
    <property type="term" value="P:regulation of transcription by RNA polymerase II"/>
    <property type="evidence" value="ECO:0007669"/>
    <property type="project" value="TreeGrafter"/>
</dbReference>
<dbReference type="OrthoDB" id="7276605at2759"/>
<dbReference type="Pfam" id="PF10545">
    <property type="entry name" value="MADF_DNA_bdg"/>
    <property type="match status" value="1"/>
</dbReference>
<dbReference type="InterPro" id="IPR039353">
    <property type="entry name" value="TF_Adf1"/>
</dbReference>
<feature type="compositionally biased region" description="Basic and acidic residues" evidence="2">
    <location>
        <begin position="123"/>
        <end position="147"/>
    </location>
</feature>
<feature type="domain" description="BESS" evidence="4">
    <location>
        <begin position="193"/>
        <end position="232"/>
    </location>
</feature>
<dbReference type="PROSITE" id="PS51029">
    <property type="entry name" value="MADF"/>
    <property type="match status" value="1"/>
</dbReference>
<evidence type="ECO:0000259" key="3">
    <source>
        <dbReference type="PROSITE" id="PS51029"/>
    </source>
</evidence>
<accession>A0A8S4FE07</accession>
<keyword evidence="1" id="KW-0539">Nucleus</keyword>
<keyword evidence="6" id="KW-1185">Reference proteome</keyword>
<feature type="domain" description="MADF" evidence="3">
    <location>
        <begin position="10"/>
        <end position="106"/>
    </location>
</feature>
<dbReference type="GO" id="GO:0005667">
    <property type="term" value="C:transcription regulator complex"/>
    <property type="evidence" value="ECO:0007669"/>
    <property type="project" value="TreeGrafter"/>
</dbReference>
<dbReference type="AlphaFoldDB" id="A0A8S4FE07"/>
<protein>
    <submittedName>
        <fullName evidence="5">(diamondback moth) hypothetical protein</fullName>
    </submittedName>
</protein>
<dbReference type="Pfam" id="PF02944">
    <property type="entry name" value="BESS"/>
    <property type="match status" value="1"/>
</dbReference>
<comment type="caution">
    <text evidence="5">The sequence shown here is derived from an EMBL/GenBank/DDBJ whole genome shotgun (WGS) entry which is preliminary data.</text>
</comment>
<name>A0A8S4FE07_PLUXY</name>
<evidence type="ECO:0000313" key="5">
    <source>
        <dbReference type="EMBL" id="CAG9126075.1"/>
    </source>
</evidence>
<evidence type="ECO:0000259" key="4">
    <source>
        <dbReference type="PROSITE" id="PS51031"/>
    </source>
</evidence>
<dbReference type="PANTHER" id="PTHR12243:SF67">
    <property type="entry name" value="COREPRESSOR OF PANGOLIN, ISOFORM A-RELATED"/>
    <property type="match status" value="1"/>
</dbReference>
<evidence type="ECO:0000313" key="6">
    <source>
        <dbReference type="Proteomes" id="UP000653454"/>
    </source>
</evidence>
<dbReference type="PROSITE" id="PS51031">
    <property type="entry name" value="BESS"/>
    <property type="match status" value="1"/>
</dbReference>
<dbReference type="GO" id="GO:0003677">
    <property type="term" value="F:DNA binding"/>
    <property type="evidence" value="ECO:0007669"/>
    <property type="project" value="InterPro"/>
</dbReference>
<evidence type="ECO:0000256" key="1">
    <source>
        <dbReference type="PROSITE-ProRule" id="PRU00371"/>
    </source>
</evidence>
<dbReference type="InterPro" id="IPR004210">
    <property type="entry name" value="BESS_motif"/>
</dbReference>
<dbReference type="SMART" id="SM00595">
    <property type="entry name" value="MADF"/>
    <property type="match status" value="1"/>
</dbReference>
<sequence length="272" mass="32024">MSSYAFKSEDLIEEVRKRPGLWDNFQSIDRIAKLVLWKEVGQVLFRDWDTINKATAYDRVLQIQKKWRSLKDAYNRELRCRKRGIRVNRRVYVYFKKLTFLGGFEDLPEPAKEPFEESDDDVDKNSIEHEDNGHDTLADGHHSEDPLQKVVRKEKKVKNKKKAVKRRKKVYIEDKQDSDEMPVYLEDIEDEENDSDKLFLLSFYPELKKLPPNIKMWARAQIANIMEEAVTSHFNNSTTTMLPVSAGFEGHSSRMDFKRPMRSSSEISDVIM</sequence>
<dbReference type="EMBL" id="CAJHNJ030000032">
    <property type="protein sequence ID" value="CAG9126075.1"/>
    <property type="molecule type" value="Genomic_DNA"/>
</dbReference>
<dbReference type="GO" id="GO:0005634">
    <property type="term" value="C:nucleus"/>
    <property type="evidence" value="ECO:0007669"/>
    <property type="project" value="UniProtKB-SubCell"/>
</dbReference>